<dbReference type="AlphaFoldDB" id="A0A098LEY0"/>
<dbReference type="Gene3D" id="3.40.50.720">
    <property type="entry name" value="NAD(P)-binding Rossmann-like Domain"/>
    <property type="match status" value="1"/>
</dbReference>
<proteinExistence type="inferred from homology"/>
<comment type="caution">
    <text evidence="4">The sequence shown here is derived from an EMBL/GenBank/DDBJ whole genome shotgun (WGS) entry which is preliminary data.</text>
</comment>
<dbReference type="InterPro" id="IPR051911">
    <property type="entry name" value="SDR_oxidoreductase"/>
</dbReference>
<reference evidence="4 5" key="1">
    <citation type="submission" date="2014-09" db="EMBL/GenBank/DDBJ databases">
        <title>Sporocytophaga myxococcoides PG-01 genome sequencing.</title>
        <authorList>
            <person name="Liu L."/>
            <person name="Gao P.J."/>
            <person name="Chen G.J."/>
            <person name="Wang L.S."/>
        </authorList>
    </citation>
    <scope>NUCLEOTIDE SEQUENCE [LARGE SCALE GENOMIC DNA]</scope>
    <source>
        <strain evidence="4 5">PG-01</strain>
    </source>
</reference>
<dbReference type="PRINTS" id="PR00081">
    <property type="entry name" value="GDHRDH"/>
</dbReference>
<evidence type="ECO:0000256" key="1">
    <source>
        <dbReference type="ARBA" id="ARBA00006484"/>
    </source>
</evidence>
<dbReference type="PANTHER" id="PTHR43976:SF16">
    <property type="entry name" value="SHORT-CHAIN DEHYDROGENASE_REDUCTASE FAMILY PROTEIN"/>
    <property type="match status" value="1"/>
</dbReference>
<keyword evidence="5" id="KW-1185">Reference proteome</keyword>
<comment type="similarity">
    <text evidence="1 3">Belongs to the short-chain dehydrogenases/reductases (SDR) family.</text>
</comment>
<dbReference type="STRING" id="153721.MYP_2217"/>
<evidence type="ECO:0000256" key="2">
    <source>
        <dbReference type="ARBA" id="ARBA00023002"/>
    </source>
</evidence>
<dbReference type="CDD" id="cd05233">
    <property type="entry name" value="SDR_c"/>
    <property type="match status" value="1"/>
</dbReference>
<evidence type="ECO:0000256" key="3">
    <source>
        <dbReference type="RuleBase" id="RU000363"/>
    </source>
</evidence>
<keyword evidence="2" id="KW-0560">Oxidoreductase</keyword>
<dbReference type="eggNOG" id="COG4221">
    <property type="taxonomic scope" value="Bacteria"/>
</dbReference>
<dbReference type="RefSeq" id="WP_045462881.1">
    <property type="nucleotide sequence ID" value="NZ_BBLT01000004.1"/>
</dbReference>
<dbReference type="GO" id="GO:0016491">
    <property type="term" value="F:oxidoreductase activity"/>
    <property type="evidence" value="ECO:0007669"/>
    <property type="project" value="UniProtKB-KW"/>
</dbReference>
<dbReference type="Pfam" id="PF00106">
    <property type="entry name" value="adh_short"/>
    <property type="match status" value="1"/>
</dbReference>
<evidence type="ECO:0008006" key="6">
    <source>
        <dbReference type="Google" id="ProtNLM"/>
    </source>
</evidence>
<dbReference type="InterPro" id="IPR002347">
    <property type="entry name" value="SDR_fam"/>
</dbReference>
<protein>
    <recommendedName>
        <fullName evidence="6">Short-chain dehydrogenase</fullName>
    </recommendedName>
</protein>
<name>A0A098LEY0_9BACT</name>
<gene>
    <name evidence="4" type="ORF">MYP_2217</name>
</gene>
<evidence type="ECO:0000313" key="4">
    <source>
        <dbReference type="EMBL" id="GAL84989.1"/>
    </source>
</evidence>
<dbReference type="PANTHER" id="PTHR43976">
    <property type="entry name" value="SHORT CHAIN DEHYDROGENASE"/>
    <property type="match status" value="1"/>
</dbReference>
<organism evidence="4 5">
    <name type="scientific">Sporocytophaga myxococcoides</name>
    <dbReference type="NCBI Taxonomy" id="153721"/>
    <lineage>
        <taxon>Bacteria</taxon>
        <taxon>Pseudomonadati</taxon>
        <taxon>Bacteroidota</taxon>
        <taxon>Cytophagia</taxon>
        <taxon>Cytophagales</taxon>
        <taxon>Cytophagaceae</taxon>
        <taxon>Sporocytophaga</taxon>
    </lineage>
</organism>
<dbReference type="EMBL" id="BBLT01000004">
    <property type="protein sequence ID" value="GAL84989.1"/>
    <property type="molecule type" value="Genomic_DNA"/>
</dbReference>
<dbReference type="InterPro" id="IPR036291">
    <property type="entry name" value="NAD(P)-bd_dom_sf"/>
</dbReference>
<sequence length="234" mass="25860">MNLKDKIAIVTGASKGVGLEIVKVLLEKGVKVAGWSRTAPDYKHDHFRFYATDVGNIDSVNGSYNATIKDFGENISILINNAGLGYAGLIEEMPVEEWKEMFDTNVHGVFFCSQMVVQKMKELGEGHIVNIASIAGKEGIEKFAGYCGTKFAVRGISQSMYKELRDYGVKVTCIVPGSIHTNFFDSIDSISVHPNMMRPEDIAGAVLYSLETSENFHPVELEFRPLMPKGRKSI</sequence>
<accession>A0A098LEY0</accession>
<dbReference type="Proteomes" id="UP000030185">
    <property type="component" value="Unassembled WGS sequence"/>
</dbReference>
<dbReference type="PRINTS" id="PR00080">
    <property type="entry name" value="SDRFAMILY"/>
</dbReference>
<evidence type="ECO:0000313" key="5">
    <source>
        <dbReference type="Proteomes" id="UP000030185"/>
    </source>
</evidence>
<dbReference type="SUPFAM" id="SSF51735">
    <property type="entry name" value="NAD(P)-binding Rossmann-fold domains"/>
    <property type="match status" value="1"/>
</dbReference>
<dbReference type="OrthoDB" id="9788235at2"/>